<protein>
    <submittedName>
        <fullName evidence="1">Uncharacterized protein</fullName>
    </submittedName>
</protein>
<gene>
    <name evidence="1" type="ORF">METZ01_LOCUS346158</name>
</gene>
<sequence length="44" mass="5573">NFIFNKDLLKEYQNKSWNNYIYNQTAISKFQDKIRRQIFNTYYT</sequence>
<proteinExistence type="predicted"/>
<reference evidence="1" key="1">
    <citation type="submission" date="2018-05" db="EMBL/GenBank/DDBJ databases">
        <authorList>
            <person name="Lanie J.A."/>
            <person name="Ng W.-L."/>
            <person name="Kazmierczak K.M."/>
            <person name="Andrzejewski T.M."/>
            <person name="Davidsen T.M."/>
            <person name="Wayne K.J."/>
            <person name="Tettelin H."/>
            <person name="Glass J.I."/>
            <person name="Rusch D."/>
            <person name="Podicherti R."/>
            <person name="Tsui H.-C.T."/>
            <person name="Winkler M.E."/>
        </authorList>
    </citation>
    <scope>NUCLEOTIDE SEQUENCE</scope>
</reference>
<feature type="non-terminal residue" evidence="1">
    <location>
        <position position="1"/>
    </location>
</feature>
<organism evidence="1">
    <name type="scientific">marine metagenome</name>
    <dbReference type="NCBI Taxonomy" id="408172"/>
    <lineage>
        <taxon>unclassified sequences</taxon>
        <taxon>metagenomes</taxon>
        <taxon>ecological metagenomes</taxon>
    </lineage>
</organism>
<name>A0A382R6D0_9ZZZZ</name>
<accession>A0A382R6D0</accession>
<dbReference type="AlphaFoldDB" id="A0A382R6D0"/>
<dbReference type="EMBL" id="UINC01119466">
    <property type="protein sequence ID" value="SVC93304.1"/>
    <property type="molecule type" value="Genomic_DNA"/>
</dbReference>
<evidence type="ECO:0000313" key="1">
    <source>
        <dbReference type="EMBL" id="SVC93304.1"/>
    </source>
</evidence>